<dbReference type="PANTHER" id="PTHR22952:SF184">
    <property type="entry name" value="G-BOX-BINDING FACTOR 4"/>
    <property type="match status" value="1"/>
</dbReference>
<name>A0AAU9REJ6_THLAR</name>
<dbReference type="EMBL" id="OU466857">
    <property type="protein sequence ID" value="CAH2038986.1"/>
    <property type="molecule type" value="Genomic_DNA"/>
</dbReference>
<dbReference type="GO" id="GO:0003677">
    <property type="term" value="F:DNA binding"/>
    <property type="evidence" value="ECO:0007669"/>
    <property type="project" value="UniProtKB-KW"/>
</dbReference>
<reference evidence="8 9" key="1">
    <citation type="submission" date="2022-03" db="EMBL/GenBank/DDBJ databases">
        <authorList>
            <person name="Nunn A."/>
            <person name="Chopra R."/>
            <person name="Nunn A."/>
            <person name="Contreras Garrido A."/>
        </authorList>
    </citation>
    <scope>NUCLEOTIDE SEQUENCE [LARGE SCALE GENOMIC DNA]</scope>
</reference>
<keyword evidence="3" id="KW-0238">DNA-binding</keyword>
<feature type="compositionally biased region" description="Basic and acidic residues" evidence="6">
    <location>
        <begin position="263"/>
        <end position="272"/>
    </location>
</feature>
<dbReference type="InterPro" id="IPR046347">
    <property type="entry name" value="bZIP_sf"/>
</dbReference>
<evidence type="ECO:0000256" key="5">
    <source>
        <dbReference type="SAM" id="Coils"/>
    </source>
</evidence>
<dbReference type="PANTHER" id="PTHR22952">
    <property type="entry name" value="CAMP-RESPONSE ELEMENT BINDING PROTEIN-RELATED"/>
    <property type="match status" value="1"/>
</dbReference>
<dbReference type="Pfam" id="PF00170">
    <property type="entry name" value="bZIP_1"/>
    <property type="match status" value="1"/>
</dbReference>
<comment type="subcellular location">
    <subcellularLocation>
        <location evidence="1">Nucleus</location>
    </subcellularLocation>
</comment>
<evidence type="ECO:0000256" key="4">
    <source>
        <dbReference type="ARBA" id="ARBA00023242"/>
    </source>
</evidence>
<dbReference type="InterPro" id="IPR043452">
    <property type="entry name" value="BZIP46-like"/>
</dbReference>
<dbReference type="AlphaFoldDB" id="A0AAU9REJ6"/>
<evidence type="ECO:0000256" key="3">
    <source>
        <dbReference type="ARBA" id="ARBA00023125"/>
    </source>
</evidence>
<dbReference type="SMART" id="SM00338">
    <property type="entry name" value="BRLZ"/>
    <property type="match status" value="1"/>
</dbReference>
<feature type="coiled-coil region" evidence="5">
    <location>
        <begin position="217"/>
        <end position="255"/>
    </location>
</feature>
<keyword evidence="4" id="KW-0539">Nucleus</keyword>
<keyword evidence="5" id="KW-0175">Coiled coil</keyword>
<dbReference type="SUPFAM" id="SSF57959">
    <property type="entry name" value="Leucine zipper domain"/>
    <property type="match status" value="1"/>
</dbReference>
<dbReference type="GO" id="GO:0003700">
    <property type="term" value="F:DNA-binding transcription factor activity"/>
    <property type="evidence" value="ECO:0007669"/>
    <property type="project" value="InterPro"/>
</dbReference>
<feature type="region of interest" description="Disordered" evidence="6">
    <location>
        <begin position="1"/>
        <end position="55"/>
    </location>
</feature>
<dbReference type="GO" id="GO:0005634">
    <property type="term" value="C:nucleus"/>
    <property type="evidence" value="ECO:0007669"/>
    <property type="project" value="UniProtKB-SubCell"/>
</dbReference>
<dbReference type="GO" id="GO:0045893">
    <property type="term" value="P:positive regulation of DNA-templated transcription"/>
    <property type="evidence" value="ECO:0007669"/>
    <property type="project" value="InterPro"/>
</dbReference>
<feature type="compositionally biased region" description="Basic and acidic residues" evidence="6">
    <location>
        <begin position="142"/>
        <end position="152"/>
    </location>
</feature>
<protein>
    <recommendedName>
        <fullName evidence="7">BZIP domain-containing protein</fullName>
    </recommendedName>
</protein>
<evidence type="ECO:0000256" key="1">
    <source>
        <dbReference type="ARBA" id="ARBA00004123"/>
    </source>
</evidence>
<evidence type="ECO:0000313" key="8">
    <source>
        <dbReference type="EMBL" id="CAH2038986.1"/>
    </source>
</evidence>
<feature type="compositionally biased region" description="Low complexity" evidence="6">
    <location>
        <begin position="8"/>
        <end position="30"/>
    </location>
</feature>
<evidence type="ECO:0000313" key="9">
    <source>
        <dbReference type="Proteomes" id="UP000836841"/>
    </source>
</evidence>
<proteinExistence type="predicted"/>
<feature type="compositionally biased region" description="Acidic residues" evidence="6">
    <location>
        <begin position="132"/>
        <end position="141"/>
    </location>
</feature>
<feature type="region of interest" description="Disordered" evidence="6">
    <location>
        <begin position="263"/>
        <end position="289"/>
    </location>
</feature>
<accession>A0AAU9REJ6</accession>
<keyword evidence="2" id="KW-0597">Phosphoprotein</keyword>
<dbReference type="CDD" id="cd14707">
    <property type="entry name" value="bZIP_plant_BZIP46"/>
    <property type="match status" value="1"/>
</dbReference>
<evidence type="ECO:0000259" key="7">
    <source>
        <dbReference type="PROSITE" id="PS50217"/>
    </source>
</evidence>
<feature type="compositionally biased region" description="Basic and acidic residues" evidence="6">
    <location>
        <begin position="36"/>
        <end position="46"/>
    </location>
</feature>
<gene>
    <name evidence="8" type="ORF">TAV2_LOCUS3375</name>
</gene>
<feature type="region of interest" description="Disordered" evidence="6">
    <location>
        <begin position="131"/>
        <end position="155"/>
    </location>
</feature>
<feature type="domain" description="BZIP" evidence="7">
    <location>
        <begin position="203"/>
        <end position="255"/>
    </location>
</feature>
<organism evidence="8 9">
    <name type="scientific">Thlaspi arvense</name>
    <name type="common">Field penny-cress</name>
    <dbReference type="NCBI Taxonomy" id="13288"/>
    <lineage>
        <taxon>Eukaryota</taxon>
        <taxon>Viridiplantae</taxon>
        <taxon>Streptophyta</taxon>
        <taxon>Embryophyta</taxon>
        <taxon>Tracheophyta</taxon>
        <taxon>Spermatophyta</taxon>
        <taxon>Magnoliopsida</taxon>
        <taxon>eudicotyledons</taxon>
        <taxon>Gunneridae</taxon>
        <taxon>Pentapetalae</taxon>
        <taxon>rosids</taxon>
        <taxon>malvids</taxon>
        <taxon>Brassicales</taxon>
        <taxon>Brassicaceae</taxon>
        <taxon>Thlaspideae</taxon>
        <taxon>Thlaspi</taxon>
    </lineage>
</organism>
<dbReference type="Gene3D" id="1.20.5.170">
    <property type="match status" value="1"/>
</dbReference>
<dbReference type="PROSITE" id="PS00036">
    <property type="entry name" value="BZIP_BASIC"/>
    <property type="match status" value="1"/>
</dbReference>
<dbReference type="FunFam" id="1.20.5.170:FF:000036">
    <property type="entry name" value="ABSCISIC ACID-INSENSITIVE 5-like protein 2"/>
    <property type="match status" value="1"/>
</dbReference>
<dbReference type="InterPro" id="IPR004827">
    <property type="entry name" value="bZIP"/>
</dbReference>
<keyword evidence="9" id="KW-1185">Reference proteome</keyword>
<feature type="compositionally biased region" description="Low complexity" evidence="6">
    <location>
        <begin position="274"/>
        <end position="289"/>
    </location>
</feature>
<dbReference type="PROSITE" id="PS50217">
    <property type="entry name" value="BZIP"/>
    <property type="match status" value="1"/>
</dbReference>
<evidence type="ECO:0000256" key="2">
    <source>
        <dbReference type="ARBA" id="ARBA00022553"/>
    </source>
</evidence>
<evidence type="ECO:0000256" key="6">
    <source>
        <dbReference type="SAM" id="MobiDB-lite"/>
    </source>
</evidence>
<sequence>MASFKMMSSSNSRNSDLSRRNSSSASSSPSIRPNHLRRDPHADHSRISFGYGGGNDVTIQDYAFASDSKPFEMAIDVDRSNGDRSSVNGGRKSVDDVWKEIISGEKMSIMKEEAQEEDIMTLEDFLAKASAMDDDDDDSDEIDVKIPPERLNDGGGYNNLDYPMMPQQQQQHYPFQMIEGSISGGGTRGKRGRVTMEAMDKAAAQRQKRMIKNRESAARSRERKQAYQVELETLAAKLEQENEQLLKEIEDKTKERYKKLMEQLIPVDEKQRPSSSSSRSLSRSHSLEW</sequence>
<dbReference type="Proteomes" id="UP000836841">
    <property type="component" value="Chromosome 1"/>
</dbReference>